<proteinExistence type="predicted"/>
<evidence type="ECO:0000313" key="1">
    <source>
        <dbReference type="EMBL" id="KAI3813218.1"/>
    </source>
</evidence>
<accession>A0ACB9IYC2</accession>
<gene>
    <name evidence="1" type="ORF">L1987_17937</name>
</gene>
<keyword evidence="2" id="KW-1185">Reference proteome</keyword>
<dbReference type="Proteomes" id="UP001056120">
    <property type="component" value="Linkage Group LG06"/>
</dbReference>
<name>A0ACB9IYC2_9ASTR</name>
<protein>
    <submittedName>
        <fullName evidence="1">Uncharacterized protein</fullName>
    </submittedName>
</protein>
<evidence type="ECO:0000313" key="2">
    <source>
        <dbReference type="Proteomes" id="UP001056120"/>
    </source>
</evidence>
<comment type="caution">
    <text evidence="1">The sequence shown here is derived from an EMBL/GenBank/DDBJ whole genome shotgun (WGS) entry which is preliminary data.</text>
</comment>
<reference evidence="1 2" key="2">
    <citation type="journal article" date="2022" name="Mol. Ecol. Resour.">
        <title>The genomes of chicory, endive, great burdock and yacon provide insights into Asteraceae paleo-polyploidization history and plant inulin production.</title>
        <authorList>
            <person name="Fan W."/>
            <person name="Wang S."/>
            <person name="Wang H."/>
            <person name="Wang A."/>
            <person name="Jiang F."/>
            <person name="Liu H."/>
            <person name="Zhao H."/>
            <person name="Xu D."/>
            <person name="Zhang Y."/>
        </authorList>
    </citation>
    <scope>NUCLEOTIDE SEQUENCE [LARGE SCALE GENOMIC DNA]</scope>
    <source>
        <strain evidence="2">cv. Yunnan</strain>
        <tissue evidence="1">Leaves</tissue>
    </source>
</reference>
<reference evidence="2" key="1">
    <citation type="journal article" date="2022" name="Mol. Ecol. Resour.">
        <title>The genomes of chicory, endive, great burdock and yacon provide insights into Asteraceae palaeo-polyploidization history and plant inulin production.</title>
        <authorList>
            <person name="Fan W."/>
            <person name="Wang S."/>
            <person name="Wang H."/>
            <person name="Wang A."/>
            <person name="Jiang F."/>
            <person name="Liu H."/>
            <person name="Zhao H."/>
            <person name="Xu D."/>
            <person name="Zhang Y."/>
        </authorList>
    </citation>
    <scope>NUCLEOTIDE SEQUENCE [LARGE SCALE GENOMIC DNA]</scope>
    <source>
        <strain evidence="2">cv. Yunnan</strain>
    </source>
</reference>
<dbReference type="EMBL" id="CM042023">
    <property type="protein sequence ID" value="KAI3813218.1"/>
    <property type="molecule type" value="Genomic_DNA"/>
</dbReference>
<organism evidence="1 2">
    <name type="scientific">Smallanthus sonchifolius</name>
    <dbReference type="NCBI Taxonomy" id="185202"/>
    <lineage>
        <taxon>Eukaryota</taxon>
        <taxon>Viridiplantae</taxon>
        <taxon>Streptophyta</taxon>
        <taxon>Embryophyta</taxon>
        <taxon>Tracheophyta</taxon>
        <taxon>Spermatophyta</taxon>
        <taxon>Magnoliopsida</taxon>
        <taxon>eudicotyledons</taxon>
        <taxon>Gunneridae</taxon>
        <taxon>Pentapetalae</taxon>
        <taxon>asterids</taxon>
        <taxon>campanulids</taxon>
        <taxon>Asterales</taxon>
        <taxon>Asteraceae</taxon>
        <taxon>Asteroideae</taxon>
        <taxon>Heliantheae alliance</taxon>
        <taxon>Millerieae</taxon>
        <taxon>Smallanthus</taxon>
    </lineage>
</organism>
<sequence>MDDAIELGAMLTDGLIRNREEMKKKDNTHQNKNEQKRSESNFSHKDTRSPAPECRLCKRRHFGKCGARPFCNTCKTPGHSTENCYKNRKLIVCYGYGESGHIKPQCPKAKEAGTLGTKSAEGVKKNDRAFVLNANEAAKMPDVITGTFLVDNIYAKVLFDSGANQSFIDIKLYKLLDKPLSRLDKSYEVETANGDVVKISSSLNDCKISIYEHVLHVQLLSMTLAGFDIVLGMDWLSANQAQINGDKKSIEIHVPDSKIITIK</sequence>